<feature type="region of interest" description="Disordered" evidence="3">
    <location>
        <begin position="291"/>
        <end position="316"/>
    </location>
</feature>
<dbReference type="EMBL" id="HBHP01022576">
    <property type="protein sequence ID" value="CAD9770063.1"/>
    <property type="molecule type" value="Transcribed_RNA"/>
</dbReference>
<evidence type="ECO:0000256" key="2">
    <source>
        <dbReference type="PROSITE-ProRule" id="PRU00117"/>
    </source>
</evidence>
<dbReference type="InterPro" id="IPR055256">
    <property type="entry name" value="KH_1_KHDC4/BBP-like"/>
</dbReference>
<dbReference type="SMART" id="SM00322">
    <property type="entry name" value="KH"/>
    <property type="match status" value="1"/>
</dbReference>
<protein>
    <recommendedName>
        <fullName evidence="4">K Homology domain-containing protein</fullName>
    </recommendedName>
</protein>
<sequence length="316" mass="33495">MAQPANTAGKIRKSIKIPIPVDKYPQYNFVGRLLGPRGSTLKQMQRETGTWIRIRGRGSMRNKQEEARIRGMPGNEHLNEPLHVHIEAQQEPGVVDAVLEVAKSTVQTLLVPVEESKDTHKKEQLRQLAQVRQLEQIGGTAAAADYNYGSAAQAPYAAAAAAQMQQYAAAYYPYYQQQNQAYAAYYQQGGAGAAGAAAGGGGDGKGGTAKAAGAYPAFPPPSTGPPSAAGGYQSTPTVGLSPPELQKKLAELQAEKKEIESLTGKNLTHCKQLLSAEITRVSSLLGMKIPDEQSNGGAGPIRTGGAGAARYHPYQV</sequence>
<keyword evidence="1 2" id="KW-0694">RNA-binding</keyword>
<dbReference type="InterPro" id="IPR045071">
    <property type="entry name" value="BBP-like"/>
</dbReference>
<dbReference type="PROSITE" id="PS50084">
    <property type="entry name" value="KH_TYPE_1"/>
    <property type="match status" value="1"/>
</dbReference>
<dbReference type="InterPro" id="IPR036612">
    <property type="entry name" value="KH_dom_type_1_sf"/>
</dbReference>
<dbReference type="Gene3D" id="3.30.1370.10">
    <property type="entry name" value="K Homology domain, type 1"/>
    <property type="match status" value="1"/>
</dbReference>
<feature type="compositionally biased region" description="Gly residues" evidence="3">
    <location>
        <begin position="296"/>
        <end position="307"/>
    </location>
</feature>
<dbReference type="AlphaFoldDB" id="A0A7S2TUG2"/>
<organism evidence="5">
    <name type="scientific">Lotharella oceanica</name>
    <dbReference type="NCBI Taxonomy" id="641309"/>
    <lineage>
        <taxon>Eukaryota</taxon>
        <taxon>Sar</taxon>
        <taxon>Rhizaria</taxon>
        <taxon>Cercozoa</taxon>
        <taxon>Chlorarachniophyceae</taxon>
        <taxon>Lotharella</taxon>
    </lineage>
</organism>
<dbReference type="GO" id="GO:0003729">
    <property type="term" value="F:mRNA binding"/>
    <property type="evidence" value="ECO:0007669"/>
    <property type="project" value="TreeGrafter"/>
</dbReference>
<dbReference type="SUPFAM" id="SSF54791">
    <property type="entry name" value="Eukaryotic type KH-domain (KH-domain type I)"/>
    <property type="match status" value="1"/>
</dbReference>
<evidence type="ECO:0000313" key="5">
    <source>
        <dbReference type="EMBL" id="CAD9770063.1"/>
    </source>
</evidence>
<dbReference type="GO" id="GO:0005634">
    <property type="term" value="C:nucleus"/>
    <property type="evidence" value="ECO:0007669"/>
    <property type="project" value="TreeGrafter"/>
</dbReference>
<dbReference type="InterPro" id="IPR004087">
    <property type="entry name" value="KH_dom"/>
</dbReference>
<feature type="region of interest" description="Disordered" evidence="3">
    <location>
        <begin position="216"/>
        <end position="242"/>
    </location>
</feature>
<evidence type="ECO:0000256" key="1">
    <source>
        <dbReference type="ARBA" id="ARBA00022884"/>
    </source>
</evidence>
<dbReference type="GO" id="GO:0048024">
    <property type="term" value="P:regulation of mRNA splicing, via spliceosome"/>
    <property type="evidence" value="ECO:0007669"/>
    <property type="project" value="TreeGrafter"/>
</dbReference>
<evidence type="ECO:0000256" key="3">
    <source>
        <dbReference type="SAM" id="MobiDB-lite"/>
    </source>
</evidence>
<evidence type="ECO:0000259" key="4">
    <source>
        <dbReference type="SMART" id="SM00322"/>
    </source>
</evidence>
<dbReference type="Pfam" id="PF22675">
    <property type="entry name" value="KH-I_KHDC4-BBP"/>
    <property type="match status" value="1"/>
</dbReference>
<gene>
    <name evidence="5" type="ORF">LSP00402_LOCUS14048</name>
</gene>
<reference evidence="5" key="1">
    <citation type="submission" date="2021-01" db="EMBL/GenBank/DDBJ databases">
        <authorList>
            <person name="Corre E."/>
            <person name="Pelletier E."/>
            <person name="Niang G."/>
            <person name="Scheremetjew M."/>
            <person name="Finn R."/>
            <person name="Kale V."/>
            <person name="Holt S."/>
            <person name="Cochrane G."/>
            <person name="Meng A."/>
            <person name="Brown T."/>
            <person name="Cohen L."/>
        </authorList>
    </citation>
    <scope>NUCLEOTIDE SEQUENCE</scope>
    <source>
        <strain evidence="5">CCMP622</strain>
    </source>
</reference>
<feature type="domain" description="K Homology" evidence="4">
    <location>
        <begin position="11"/>
        <end position="103"/>
    </location>
</feature>
<dbReference type="PANTHER" id="PTHR11208:SF42">
    <property type="entry name" value="QUAKING RELATED 54B, ISOFORM E"/>
    <property type="match status" value="1"/>
</dbReference>
<proteinExistence type="predicted"/>
<dbReference type="PANTHER" id="PTHR11208">
    <property type="entry name" value="RNA-BINDING PROTEIN RELATED"/>
    <property type="match status" value="1"/>
</dbReference>
<name>A0A7S2TUG2_9EUKA</name>
<accession>A0A7S2TUG2</accession>